<dbReference type="EMBL" id="JH880750">
    <property type="protein sequence ID" value="ELR59158.1"/>
    <property type="molecule type" value="Genomic_DNA"/>
</dbReference>
<dbReference type="AlphaFoldDB" id="L8ISY4"/>
<evidence type="ECO:0000313" key="2">
    <source>
        <dbReference type="Proteomes" id="UP000011080"/>
    </source>
</evidence>
<gene>
    <name evidence="1" type="ORF">M91_18716</name>
</gene>
<organism evidence="1 2">
    <name type="scientific">Bos mutus</name>
    <name type="common">wild yak</name>
    <dbReference type="NCBI Taxonomy" id="72004"/>
    <lineage>
        <taxon>Eukaryota</taxon>
        <taxon>Metazoa</taxon>
        <taxon>Chordata</taxon>
        <taxon>Craniata</taxon>
        <taxon>Vertebrata</taxon>
        <taxon>Euteleostomi</taxon>
        <taxon>Mammalia</taxon>
        <taxon>Eutheria</taxon>
        <taxon>Laurasiatheria</taxon>
        <taxon>Artiodactyla</taxon>
        <taxon>Ruminantia</taxon>
        <taxon>Pecora</taxon>
        <taxon>Bovidae</taxon>
        <taxon>Bovinae</taxon>
        <taxon>Bos</taxon>
    </lineage>
</organism>
<name>L8ISY4_9CETA</name>
<protein>
    <submittedName>
        <fullName evidence="1">Polycystic kidney disease protein 1-like 1</fullName>
    </submittedName>
</protein>
<feature type="non-terminal residue" evidence="1">
    <location>
        <position position="1"/>
    </location>
</feature>
<dbReference type="Proteomes" id="UP000011080">
    <property type="component" value="Unassembled WGS sequence"/>
</dbReference>
<feature type="non-terminal residue" evidence="1">
    <location>
        <position position="88"/>
    </location>
</feature>
<sequence>SGLKSLDRWDWSLTTMLEGPYQEGPCIASMPGTQAGIHLLFTLGLIGNLIIKQLKVPPDSLLVFPHLPSPFSALVEDFICSPKDEGPE</sequence>
<reference evidence="1 2" key="1">
    <citation type="journal article" date="2012" name="Nat. Genet.">
        <title>The yak genome and adaptation to life at high altitude.</title>
        <authorList>
            <person name="Qiu Q."/>
            <person name="Zhang G."/>
            <person name="Ma T."/>
            <person name="Qian W."/>
            <person name="Wang J."/>
            <person name="Ye Z."/>
            <person name="Cao C."/>
            <person name="Hu Q."/>
            <person name="Kim J."/>
            <person name="Larkin D.M."/>
            <person name="Auvil L."/>
            <person name="Capitanu B."/>
            <person name="Ma J."/>
            <person name="Lewin H.A."/>
            <person name="Qian X."/>
            <person name="Lang Y."/>
            <person name="Zhou R."/>
            <person name="Wang L."/>
            <person name="Wang K."/>
            <person name="Xia J."/>
            <person name="Liao S."/>
            <person name="Pan S."/>
            <person name="Lu X."/>
            <person name="Hou H."/>
            <person name="Wang Y."/>
            <person name="Zang X."/>
            <person name="Yin Y."/>
            <person name="Ma H."/>
            <person name="Zhang J."/>
            <person name="Wang Z."/>
            <person name="Zhang Y."/>
            <person name="Zhang D."/>
            <person name="Yonezawa T."/>
            <person name="Hasegawa M."/>
            <person name="Zhong Y."/>
            <person name="Liu W."/>
            <person name="Zhang Y."/>
            <person name="Huang Z."/>
            <person name="Zhang S."/>
            <person name="Long R."/>
            <person name="Yang H."/>
            <person name="Wang J."/>
            <person name="Lenstra J.A."/>
            <person name="Cooper D.N."/>
            <person name="Wu Y."/>
            <person name="Wang J."/>
            <person name="Shi P."/>
            <person name="Wang J."/>
            <person name="Liu J."/>
        </authorList>
    </citation>
    <scope>NUCLEOTIDE SEQUENCE [LARGE SCALE GENOMIC DNA]</scope>
    <source>
        <strain evidence="2">yakQH1</strain>
    </source>
</reference>
<evidence type="ECO:0000313" key="1">
    <source>
        <dbReference type="EMBL" id="ELR59158.1"/>
    </source>
</evidence>
<accession>L8ISY4</accession>
<proteinExistence type="predicted"/>